<dbReference type="EMBL" id="BONE01000077">
    <property type="protein sequence ID" value="GIF77051.1"/>
    <property type="molecule type" value="Genomic_DNA"/>
</dbReference>
<keyword evidence="2" id="KW-1185">Reference proteome</keyword>
<evidence type="ECO:0000313" key="1">
    <source>
        <dbReference type="EMBL" id="GIF77051.1"/>
    </source>
</evidence>
<sequence>MLGWVRDFRAREVTWTRRIETHGELPEPAPDKFVLAWQRLEGPDGWRATWSARRVTTPLGLPTWNG</sequence>
<dbReference type="Proteomes" id="UP000604117">
    <property type="component" value="Unassembled WGS sequence"/>
</dbReference>
<organism evidence="1 2">
    <name type="scientific">Asanoa siamensis</name>
    <dbReference type="NCBI Taxonomy" id="926357"/>
    <lineage>
        <taxon>Bacteria</taxon>
        <taxon>Bacillati</taxon>
        <taxon>Actinomycetota</taxon>
        <taxon>Actinomycetes</taxon>
        <taxon>Micromonosporales</taxon>
        <taxon>Micromonosporaceae</taxon>
        <taxon>Asanoa</taxon>
    </lineage>
</organism>
<gene>
    <name evidence="1" type="ORF">Asi02nite_65690</name>
</gene>
<evidence type="ECO:0000313" key="2">
    <source>
        <dbReference type="Proteomes" id="UP000604117"/>
    </source>
</evidence>
<proteinExistence type="predicted"/>
<comment type="caution">
    <text evidence="1">The sequence shown here is derived from an EMBL/GenBank/DDBJ whole genome shotgun (WGS) entry which is preliminary data.</text>
</comment>
<accession>A0ABQ4D0J5</accession>
<reference evidence="1 2" key="1">
    <citation type="submission" date="2021-01" db="EMBL/GenBank/DDBJ databases">
        <title>Whole genome shotgun sequence of Asanoa siamensis NBRC 107932.</title>
        <authorList>
            <person name="Komaki H."/>
            <person name="Tamura T."/>
        </authorList>
    </citation>
    <scope>NUCLEOTIDE SEQUENCE [LARGE SCALE GENOMIC DNA]</scope>
    <source>
        <strain evidence="1 2">NBRC 107932</strain>
    </source>
</reference>
<name>A0ABQ4D0J5_9ACTN</name>
<protein>
    <submittedName>
        <fullName evidence="1">Uncharacterized protein</fullName>
    </submittedName>
</protein>